<evidence type="ECO:0000313" key="1">
    <source>
        <dbReference type="EMBL" id="RVW20362.1"/>
    </source>
</evidence>
<name>A0A438CAT5_VITVI</name>
<dbReference type="AlphaFoldDB" id="A0A438CAT5"/>
<proteinExistence type="predicted"/>
<dbReference type="Gene3D" id="3.40.50.720">
    <property type="entry name" value="NAD(P)-binding Rossmann-like Domain"/>
    <property type="match status" value="1"/>
</dbReference>
<comment type="caution">
    <text evidence="1">The sequence shown here is derived from an EMBL/GenBank/DDBJ whole genome shotgun (WGS) entry which is preliminary data.</text>
</comment>
<dbReference type="EMBL" id="QGNW01002372">
    <property type="protein sequence ID" value="RVW20362.1"/>
    <property type="molecule type" value="Genomic_DNA"/>
</dbReference>
<protein>
    <submittedName>
        <fullName evidence="1">Uncharacterized protein</fullName>
    </submittedName>
</protein>
<dbReference type="Proteomes" id="UP000288805">
    <property type="component" value="Unassembled WGS sequence"/>
</dbReference>
<organism evidence="1 2">
    <name type="scientific">Vitis vinifera</name>
    <name type="common">Grape</name>
    <dbReference type="NCBI Taxonomy" id="29760"/>
    <lineage>
        <taxon>Eukaryota</taxon>
        <taxon>Viridiplantae</taxon>
        <taxon>Streptophyta</taxon>
        <taxon>Embryophyta</taxon>
        <taxon>Tracheophyta</taxon>
        <taxon>Spermatophyta</taxon>
        <taxon>Magnoliopsida</taxon>
        <taxon>eudicotyledons</taxon>
        <taxon>Gunneridae</taxon>
        <taxon>Pentapetalae</taxon>
        <taxon>rosids</taxon>
        <taxon>Vitales</taxon>
        <taxon>Vitaceae</taxon>
        <taxon>Viteae</taxon>
        <taxon>Vitis</taxon>
    </lineage>
</organism>
<gene>
    <name evidence="1" type="ORF">CK203_113564</name>
</gene>
<sequence length="98" mass="11519">MRYPRCQIRWGLKEVKGNYHRNSTFPNRSFWWVDARDVVNVHIQAYEIREASGKYCSVLVCASLQANAQMTNLMHHSSGCPKRKQRVYAFHFTPLEVC</sequence>
<accession>A0A438CAT5</accession>
<evidence type="ECO:0000313" key="2">
    <source>
        <dbReference type="Proteomes" id="UP000288805"/>
    </source>
</evidence>
<reference evidence="1 2" key="1">
    <citation type="journal article" date="2018" name="PLoS Genet.">
        <title>Population sequencing reveals clonal diversity and ancestral inbreeding in the grapevine cultivar Chardonnay.</title>
        <authorList>
            <person name="Roach M.J."/>
            <person name="Johnson D.L."/>
            <person name="Bohlmann J."/>
            <person name="van Vuuren H.J."/>
            <person name="Jones S.J."/>
            <person name="Pretorius I.S."/>
            <person name="Schmidt S.A."/>
            <person name="Borneman A.R."/>
        </authorList>
    </citation>
    <scope>NUCLEOTIDE SEQUENCE [LARGE SCALE GENOMIC DNA]</scope>
    <source>
        <strain evidence="2">cv. Chardonnay</strain>
        <tissue evidence="1">Leaf</tissue>
    </source>
</reference>